<name>A0A1I2C367_9BACL</name>
<dbReference type="Proteomes" id="UP000198855">
    <property type="component" value="Unassembled WGS sequence"/>
</dbReference>
<reference evidence="2" key="1">
    <citation type="submission" date="2016-10" db="EMBL/GenBank/DDBJ databases">
        <authorList>
            <person name="Varghese N."/>
            <person name="Submissions S."/>
        </authorList>
    </citation>
    <scope>NUCLEOTIDE SEQUENCE [LARGE SCALE GENOMIC DNA]</scope>
    <source>
        <strain evidence="2">CGMCC 1.10784</strain>
    </source>
</reference>
<sequence>MTKDNFDYYTDKEFEWTGILKYYQSPNFIHKKGTIFTIEIKTHKPLDDIDSNMVSSLASFWTWGEDRRIKAFKLKTHQVADTLIFLEFLTIRKSQRYDEIKLFLFDLGSFLELCEYRIEAIKVNEVL</sequence>
<dbReference type="RefSeq" id="WP_091187808.1">
    <property type="nucleotide sequence ID" value="NZ_FOMT01000003.1"/>
</dbReference>
<proteinExistence type="predicted"/>
<gene>
    <name evidence="1" type="ORF">SAMN05216378_3778</name>
</gene>
<evidence type="ECO:0000313" key="2">
    <source>
        <dbReference type="Proteomes" id="UP000198855"/>
    </source>
</evidence>
<dbReference type="EMBL" id="FOMT01000003">
    <property type="protein sequence ID" value="SFE62767.1"/>
    <property type="molecule type" value="Genomic_DNA"/>
</dbReference>
<protein>
    <submittedName>
        <fullName evidence="1">Uncharacterized protein</fullName>
    </submittedName>
</protein>
<keyword evidence="2" id="KW-1185">Reference proteome</keyword>
<organism evidence="1 2">
    <name type="scientific">Paenibacillus catalpae</name>
    <dbReference type="NCBI Taxonomy" id="1045775"/>
    <lineage>
        <taxon>Bacteria</taxon>
        <taxon>Bacillati</taxon>
        <taxon>Bacillota</taxon>
        <taxon>Bacilli</taxon>
        <taxon>Bacillales</taxon>
        <taxon>Paenibacillaceae</taxon>
        <taxon>Paenibacillus</taxon>
    </lineage>
</organism>
<evidence type="ECO:0000313" key="1">
    <source>
        <dbReference type="EMBL" id="SFE62767.1"/>
    </source>
</evidence>
<dbReference type="AlphaFoldDB" id="A0A1I2C367"/>
<accession>A0A1I2C367</accession>
<dbReference type="OrthoDB" id="2621202at2"/>